<dbReference type="Gene3D" id="2.160.10.10">
    <property type="entry name" value="Hexapeptide repeat proteins"/>
    <property type="match status" value="1"/>
</dbReference>
<dbReference type="EC" id="2.3.1.191" evidence="7"/>
<dbReference type="KEGG" id="doe:DENOEST_0902"/>
<organism evidence="9 10">
    <name type="scientific">Denitratisoma oestradiolicum</name>
    <dbReference type="NCBI Taxonomy" id="311182"/>
    <lineage>
        <taxon>Bacteria</taxon>
        <taxon>Pseudomonadati</taxon>
        <taxon>Pseudomonadota</taxon>
        <taxon>Betaproteobacteria</taxon>
        <taxon>Nitrosomonadales</taxon>
        <taxon>Sterolibacteriaceae</taxon>
        <taxon>Denitratisoma</taxon>
    </lineage>
</organism>
<dbReference type="Gene3D" id="1.20.5.170">
    <property type="match status" value="1"/>
</dbReference>
<feature type="active site" description="Proton acceptor" evidence="7">
    <location>
        <position position="237"/>
    </location>
</feature>
<evidence type="ECO:0000259" key="8">
    <source>
        <dbReference type="Pfam" id="PF04613"/>
    </source>
</evidence>
<dbReference type="Pfam" id="PF00132">
    <property type="entry name" value="Hexapep"/>
    <property type="match status" value="1"/>
</dbReference>
<keyword evidence="6 7" id="KW-0012">Acyltransferase</keyword>
<comment type="function">
    <text evidence="7">Catalyzes the N-acylation of UDP-3-O-acylglucosamine using 3-hydroxyacyl-ACP as the acyl donor. Is involved in the biosynthesis of lipid A, a phosphorylated glycolipid that anchors the lipopolysaccharide to the outer membrane of the cell.</text>
</comment>
<dbReference type="PANTHER" id="PTHR43378:SF2">
    <property type="entry name" value="UDP-3-O-ACYLGLUCOSAMINE N-ACYLTRANSFERASE 1, MITOCHONDRIAL-RELATED"/>
    <property type="match status" value="1"/>
</dbReference>
<dbReference type="Pfam" id="PF14602">
    <property type="entry name" value="Hexapep_2"/>
    <property type="match status" value="1"/>
</dbReference>
<comment type="pathway">
    <text evidence="7">Bacterial outer membrane biogenesis; LPS lipid A biosynthesis.</text>
</comment>
<dbReference type="SUPFAM" id="SSF51161">
    <property type="entry name" value="Trimeric LpxA-like enzymes"/>
    <property type="match status" value="1"/>
</dbReference>
<evidence type="ECO:0000256" key="7">
    <source>
        <dbReference type="HAMAP-Rule" id="MF_00523"/>
    </source>
</evidence>
<dbReference type="Gene3D" id="3.40.1390.10">
    <property type="entry name" value="MurE/MurF, N-terminal domain"/>
    <property type="match status" value="1"/>
</dbReference>
<accession>A0A6S6XVH9</accession>
<protein>
    <recommendedName>
        <fullName evidence="7">UDP-3-O-acylglucosamine N-acyltransferase</fullName>
        <ecNumber evidence="7">2.3.1.191</ecNumber>
    </recommendedName>
</protein>
<dbReference type="GO" id="GO:0103118">
    <property type="term" value="F:UDP-3-O-[(3R)-3-hydroxyacyl]-glucosamine N-acyltransferase activity"/>
    <property type="evidence" value="ECO:0007669"/>
    <property type="project" value="UniProtKB-EC"/>
</dbReference>
<evidence type="ECO:0000256" key="5">
    <source>
        <dbReference type="ARBA" id="ARBA00023098"/>
    </source>
</evidence>
<dbReference type="OrthoDB" id="9784739at2"/>
<evidence type="ECO:0000256" key="4">
    <source>
        <dbReference type="ARBA" id="ARBA00022737"/>
    </source>
</evidence>
<dbReference type="InterPro" id="IPR018357">
    <property type="entry name" value="Hexapep_transf_CS"/>
</dbReference>
<keyword evidence="5 7" id="KW-0443">Lipid metabolism</keyword>
<keyword evidence="10" id="KW-1185">Reference proteome</keyword>
<dbReference type="NCBIfam" id="NF002060">
    <property type="entry name" value="PRK00892.1"/>
    <property type="match status" value="1"/>
</dbReference>
<reference evidence="9 10" key="1">
    <citation type="submission" date="2020-03" db="EMBL/GenBank/DDBJ databases">
        <authorList>
            <consortium name="Genoscope - CEA"/>
            <person name="William W."/>
        </authorList>
    </citation>
    <scope>NUCLEOTIDE SEQUENCE [LARGE SCALE GENOMIC DNA]</scope>
    <source>
        <strain evidence="10">DSM 16959</strain>
    </source>
</reference>
<dbReference type="PROSITE" id="PS00101">
    <property type="entry name" value="HEXAPEP_TRANSFERASES"/>
    <property type="match status" value="2"/>
</dbReference>
<dbReference type="GO" id="GO:0016020">
    <property type="term" value="C:membrane"/>
    <property type="evidence" value="ECO:0007669"/>
    <property type="project" value="GOC"/>
</dbReference>
<evidence type="ECO:0000313" key="9">
    <source>
        <dbReference type="EMBL" id="CAB1368067.1"/>
    </source>
</evidence>
<proteinExistence type="inferred from homology"/>
<dbReference type="PANTHER" id="PTHR43378">
    <property type="entry name" value="UDP-3-O-ACYLGLUCOSAMINE N-ACYLTRANSFERASE"/>
    <property type="match status" value="1"/>
</dbReference>
<dbReference type="Proteomes" id="UP000515733">
    <property type="component" value="Chromosome"/>
</dbReference>
<evidence type="ECO:0000256" key="6">
    <source>
        <dbReference type="ARBA" id="ARBA00023315"/>
    </source>
</evidence>
<keyword evidence="2 7" id="KW-0441">Lipid A biosynthesis</keyword>
<dbReference type="Pfam" id="PF04613">
    <property type="entry name" value="LpxD"/>
    <property type="match status" value="1"/>
</dbReference>
<evidence type="ECO:0000256" key="3">
    <source>
        <dbReference type="ARBA" id="ARBA00022679"/>
    </source>
</evidence>
<evidence type="ECO:0000256" key="2">
    <source>
        <dbReference type="ARBA" id="ARBA00022556"/>
    </source>
</evidence>
<comment type="catalytic activity">
    <reaction evidence="7">
        <text>a UDP-3-O-[(3R)-3-hydroxyacyl]-alpha-D-glucosamine + a (3R)-hydroxyacyl-[ACP] = a UDP-2-N,3-O-bis[(3R)-3-hydroxyacyl]-alpha-D-glucosamine + holo-[ACP] + H(+)</text>
        <dbReference type="Rhea" id="RHEA:53836"/>
        <dbReference type="Rhea" id="RHEA-COMP:9685"/>
        <dbReference type="Rhea" id="RHEA-COMP:9945"/>
        <dbReference type="ChEBI" id="CHEBI:15378"/>
        <dbReference type="ChEBI" id="CHEBI:64479"/>
        <dbReference type="ChEBI" id="CHEBI:78827"/>
        <dbReference type="ChEBI" id="CHEBI:137740"/>
        <dbReference type="ChEBI" id="CHEBI:137748"/>
        <dbReference type="EC" id="2.3.1.191"/>
    </reaction>
</comment>
<keyword evidence="4 7" id="KW-0677">Repeat</keyword>
<evidence type="ECO:0000313" key="10">
    <source>
        <dbReference type="Proteomes" id="UP000515733"/>
    </source>
</evidence>
<dbReference type="InterPro" id="IPR011004">
    <property type="entry name" value="Trimer_LpxA-like_sf"/>
</dbReference>
<dbReference type="EMBL" id="LR778301">
    <property type="protein sequence ID" value="CAB1368067.1"/>
    <property type="molecule type" value="Genomic_DNA"/>
</dbReference>
<dbReference type="AlphaFoldDB" id="A0A6S6XVH9"/>
<dbReference type="HAMAP" id="MF_00523">
    <property type="entry name" value="LpxD"/>
    <property type="match status" value="1"/>
</dbReference>
<evidence type="ECO:0000256" key="1">
    <source>
        <dbReference type="ARBA" id="ARBA00022516"/>
    </source>
</evidence>
<dbReference type="GO" id="GO:0016410">
    <property type="term" value="F:N-acyltransferase activity"/>
    <property type="evidence" value="ECO:0007669"/>
    <property type="project" value="InterPro"/>
</dbReference>
<comment type="subunit">
    <text evidence="7">Homotrimer.</text>
</comment>
<keyword evidence="3 7" id="KW-0808">Transferase</keyword>
<dbReference type="InterPro" id="IPR007691">
    <property type="entry name" value="LpxD"/>
</dbReference>
<comment type="similarity">
    <text evidence="7">Belongs to the transferase hexapeptide repeat family. LpxD subfamily.</text>
</comment>
<dbReference type="RefSeq" id="WP_145771571.1">
    <property type="nucleotide sequence ID" value="NZ_LR778301.1"/>
</dbReference>
<sequence>MAITLNDIVARLGGELSGDGSQLIHAIAPLEGAGPGTAAFLSNPKYRKQLAATAASVVILSPEVVADCPVATIATPQPYLYFARLSQWLNPPARPAPGVHELARVESPVPDSVSVGPGAWVGPNVVLGENVVVGANCTIGAGVALGADTVLHPNVSIYAGCCLGQRVLVHSGAVIGADGFGFARESDGCWVKIPQVGRVLIGDDVEIGANTTIDRGALGDTVIEEGVKLDNQIQVGHNVRIGAHAALAGCVGIAGSARIGRRCTIGGGAIILGHLEITDDAHVSAGTLVAKSISNKGSYTGTVPFMAHDDWLRNFSRLRHLDAMADKIRALENRIAELEKKS</sequence>
<name>A0A6S6XVH9_9PROT</name>
<gene>
    <name evidence="7 9" type="primary">lpxD</name>
    <name evidence="9" type="ORF">DENOEST_0902</name>
</gene>
<dbReference type="InterPro" id="IPR020573">
    <property type="entry name" value="UDP_GlcNAc_AcTrfase_non-rep"/>
</dbReference>
<dbReference type="InterPro" id="IPR001451">
    <property type="entry name" value="Hexapep"/>
</dbReference>
<dbReference type="NCBIfam" id="TIGR01853">
    <property type="entry name" value="lipid_A_lpxD"/>
    <property type="match status" value="1"/>
</dbReference>
<dbReference type="CDD" id="cd03352">
    <property type="entry name" value="LbH_LpxD"/>
    <property type="match status" value="1"/>
</dbReference>
<dbReference type="GO" id="GO:0009245">
    <property type="term" value="P:lipid A biosynthetic process"/>
    <property type="evidence" value="ECO:0007669"/>
    <property type="project" value="UniProtKB-UniRule"/>
</dbReference>
<feature type="domain" description="UDP-3-O-[3-hydroxymyristoyl] glucosamine N-acyltransferase non-repeat region" evidence="8">
    <location>
        <begin position="23"/>
        <end position="88"/>
    </location>
</feature>
<dbReference type="UniPathway" id="UPA00973"/>
<keyword evidence="1 7" id="KW-0444">Lipid biosynthesis</keyword>